<dbReference type="Pfam" id="PF00903">
    <property type="entry name" value="Glyoxalase"/>
    <property type="match status" value="1"/>
</dbReference>
<dbReference type="Proteomes" id="UP000280197">
    <property type="component" value="Chromosome"/>
</dbReference>
<evidence type="ECO:0000313" key="2">
    <source>
        <dbReference type="EMBL" id="AZP23437.1"/>
    </source>
</evidence>
<organism evidence="2 3">
    <name type="scientific">Streptomyces aquilus</name>
    <dbReference type="NCBI Taxonomy" id="2548456"/>
    <lineage>
        <taxon>Bacteria</taxon>
        <taxon>Bacillati</taxon>
        <taxon>Actinomycetota</taxon>
        <taxon>Actinomycetes</taxon>
        <taxon>Kitasatosporales</taxon>
        <taxon>Streptomycetaceae</taxon>
        <taxon>Streptomyces</taxon>
    </lineage>
</organism>
<dbReference type="EMBL" id="CP034463">
    <property type="protein sequence ID" value="AZP23437.1"/>
    <property type="molecule type" value="Genomic_DNA"/>
</dbReference>
<feature type="domain" description="VOC" evidence="1">
    <location>
        <begin position="1"/>
        <end position="130"/>
    </location>
</feature>
<evidence type="ECO:0000313" key="3">
    <source>
        <dbReference type="Proteomes" id="UP000280197"/>
    </source>
</evidence>
<dbReference type="AlphaFoldDB" id="A0A3Q9C6Y1"/>
<keyword evidence="3" id="KW-1185">Reference proteome</keyword>
<dbReference type="SUPFAM" id="SSF54593">
    <property type="entry name" value="Glyoxalase/Bleomycin resistance protein/Dihydroxybiphenyl dioxygenase"/>
    <property type="match status" value="1"/>
</dbReference>
<dbReference type="InterPro" id="IPR029068">
    <property type="entry name" value="Glyas_Bleomycin-R_OHBP_Dase"/>
</dbReference>
<dbReference type="InterPro" id="IPR004360">
    <property type="entry name" value="Glyas_Fos-R_dOase_dom"/>
</dbReference>
<proteinExistence type="predicted"/>
<sequence length="132" mass="14443">MTIRLPAQNLVRAQRFYSEQLGLEAVETRPDGLLYRCGGVEFLLDQSEAVFRSTFPLMAWEVDDIEPVVAHLKERGVVFEAVELSAPLDGTRTTSEIFDVGKNYPGAGARGARGACFRDSEGNMVALHSPVG</sequence>
<dbReference type="KEGG" id="saqu:EJC51_26040"/>
<evidence type="ECO:0000259" key="1">
    <source>
        <dbReference type="PROSITE" id="PS51819"/>
    </source>
</evidence>
<name>A0A3Q9C6Y1_9ACTN</name>
<dbReference type="InterPro" id="IPR037523">
    <property type="entry name" value="VOC_core"/>
</dbReference>
<gene>
    <name evidence="2" type="ORF">EJC51_26040</name>
</gene>
<dbReference type="PROSITE" id="PS51819">
    <property type="entry name" value="VOC"/>
    <property type="match status" value="1"/>
</dbReference>
<protein>
    <submittedName>
        <fullName evidence="2">VOC family protein</fullName>
    </submittedName>
</protein>
<reference evidence="2 3" key="1">
    <citation type="submission" date="2018-12" db="EMBL/GenBank/DDBJ databases">
        <authorList>
            <person name="Li K."/>
        </authorList>
    </citation>
    <scope>NUCLEOTIDE SEQUENCE [LARGE SCALE GENOMIC DNA]</scope>
    <source>
        <strain evidence="3">CR22</strain>
    </source>
</reference>
<dbReference type="Gene3D" id="3.10.180.10">
    <property type="entry name" value="2,3-Dihydroxybiphenyl 1,2-Dioxygenase, domain 1"/>
    <property type="match status" value="1"/>
</dbReference>
<accession>A0A3Q9C6Y1</accession>